<dbReference type="InterPro" id="IPR036291">
    <property type="entry name" value="NAD(P)-bd_dom_sf"/>
</dbReference>
<dbReference type="EMBL" id="JACIDK010000002">
    <property type="protein sequence ID" value="MBB3891350.1"/>
    <property type="molecule type" value="Genomic_DNA"/>
</dbReference>
<dbReference type="RefSeq" id="WP_183772136.1">
    <property type="nucleotide sequence ID" value="NZ_JACIDK010000002.1"/>
</dbReference>
<keyword evidence="5" id="KW-1185">Reference proteome</keyword>
<name>A0A840A1M1_9CAUL</name>
<dbReference type="AlphaFoldDB" id="A0A840A1M1"/>
<dbReference type="PANTHER" id="PTHR45024">
    <property type="entry name" value="DEHYDROGENASES, SHORT CHAIN"/>
    <property type="match status" value="1"/>
</dbReference>
<dbReference type="InterPro" id="IPR051687">
    <property type="entry name" value="Peroxisomal_Beta-Oxidation"/>
</dbReference>
<comment type="caution">
    <text evidence="4">The sequence shown here is derived from an EMBL/GenBank/DDBJ whole genome shotgun (WGS) entry which is preliminary data.</text>
</comment>
<feature type="domain" description="Ketoreductase" evidence="3">
    <location>
        <begin position="7"/>
        <end position="204"/>
    </location>
</feature>
<dbReference type="PANTHER" id="PTHR45024:SF3">
    <property type="entry name" value="BLL2957 PROTEIN"/>
    <property type="match status" value="1"/>
</dbReference>
<dbReference type="PRINTS" id="PR00081">
    <property type="entry name" value="GDHRDH"/>
</dbReference>
<dbReference type="InterPro" id="IPR002347">
    <property type="entry name" value="SDR_fam"/>
</dbReference>
<evidence type="ECO:0000313" key="4">
    <source>
        <dbReference type="EMBL" id="MBB3891350.1"/>
    </source>
</evidence>
<evidence type="ECO:0000256" key="1">
    <source>
        <dbReference type="RuleBase" id="RU000363"/>
    </source>
</evidence>
<accession>A0A840A1M1</accession>
<comment type="similarity">
    <text evidence="1">Belongs to the short-chain dehydrogenases/reductases (SDR) family.</text>
</comment>
<evidence type="ECO:0000256" key="2">
    <source>
        <dbReference type="SAM" id="MobiDB-lite"/>
    </source>
</evidence>
<evidence type="ECO:0000313" key="5">
    <source>
        <dbReference type="Proteomes" id="UP000530564"/>
    </source>
</evidence>
<proteinExistence type="inferred from homology"/>
<dbReference type="InterPro" id="IPR057326">
    <property type="entry name" value="KR_dom"/>
</dbReference>
<evidence type="ECO:0000259" key="3">
    <source>
        <dbReference type="SMART" id="SM00822"/>
    </source>
</evidence>
<gene>
    <name evidence="4" type="ORF">GGQ61_002067</name>
</gene>
<protein>
    <submittedName>
        <fullName evidence="4">NAD(P)-dependent dehydrogenase (Short-subunit alcohol dehydrogenase family)</fullName>
    </submittedName>
</protein>
<dbReference type="PROSITE" id="PS00061">
    <property type="entry name" value="ADH_SHORT"/>
    <property type="match status" value="1"/>
</dbReference>
<dbReference type="Proteomes" id="UP000530564">
    <property type="component" value="Unassembled WGS sequence"/>
</dbReference>
<dbReference type="Pfam" id="PF00106">
    <property type="entry name" value="adh_short"/>
    <property type="match status" value="1"/>
</dbReference>
<organism evidence="4 5">
    <name type="scientific">Phenylobacterium haematophilum</name>
    <dbReference type="NCBI Taxonomy" id="98513"/>
    <lineage>
        <taxon>Bacteria</taxon>
        <taxon>Pseudomonadati</taxon>
        <taxon>Pseudomonadota</taxon>
        <taxon>Alphaproteobacteria</taxon>
        <taxon>Caulobacterales</taxon>
        <taxon>Caulobacteraceae</taxon>
        <taxon>Phenylobacterium</taxon>
    </lineage>
</organism>
<dbReference type="PRINTS" id="PR00080">
    <property type="entry name" value="SDRFAMILY"/>
</dbReference>
<sequence length="311" mass="32309">MGALSGKVVLVTGGGNGIGRDCALIAAAEGAKVVVNDLGGGLKGEDEGSAGPAEQVAQEIRAAGGEAVSNSDSVTDLDAVYGMVEQAKKEFGGLHAVINPAGILRDVMFHKMTEAEWDAVIAVHMRGSFNVARATIELFREQNDGAYMFFTSTSGLLGNIGQANYGAAKMGIAGLSRIIAMEGARNNVRSNCLAPVAWTRMTQSVPVKDEAAAARRAVMAEKIRADQPARFSVAMVTPAAAHVSGQIFGASGENIILYSQPRPIETVTKEEGWTVQSILSEAVPKMEPKFTPLSRPPLASQGGDAAPAKAG</sequence>
<reference evidence="4 5" key="1">
    <citation type="submission" date="2020-08" db="EMBL/GenBank/DDBJ databases">
        <title>Genomic Encyclopedia of Type Strains, Phase IV (KMG-IV): sequencing the most valuable type-strain genomes for metagenomic binning, comparative biology and taxonomic classification.</title>
        <authorList>
            <person name="Goeker M."/>
        </authorList>
    </citation>
    <scope>NUCLEOTIDE SEQUENCE [LARGE SCALE GENOMIC DNA]</scope>
    <source>
        <strain evidence="4 5">DSM 21793</strain>
    </source>
</reference>
<dbReference type="SMART" id="SM00822">
    <property type="entry name" value="PKS_KR"/>
    <property type="match status" value="1"/>
</dbReference>
<feature type="region of interest" description="Disordered" evidence="2">
    <location>
        <begin position="288"/>
        <end position="311"/>
    </location>
</feature>
<dbReference type="InterPro" id="IPR020904">
    <property type="entry name" value="Sc_DH/Rdtase_CS"/>
</dbReference>
<dbReference type="Gene3D" id="3.40.50.720">
    <property type="entry name" value="NAD(P)-binding Rossmann-like Domain"/>
    <property type="match status" value="1"/>
</dbReference>
<dbReference type="SUPFAM" id="SSF51735">
    <property type="entry name" value="NAD(P)-binding Rossmann-fold domains"/>
    <property type="match status" value="1"/>
</dbReference>